<organism evidence="10">
    <name type="scientific">Culicoides sonorensis</name>
    <name type="common">Biting midge</name>
    <dbReference type="NCBI Taxonomy" id="179676"/>
    <lineage>
        <taxon>Eukaryota</taxon>
        <taxon>Metazoa</taxon>
        <taxon>Ecdysozoa</taxon>
        <taxon>Arthropoda</taxon>
        <taxon>Hexapoda</taxon>
        <taxon>Insecta</taxon>
        <taxon>Pterygota</taxon>
        <taxon>Neoptera</taxon>
        <taxon>Endopterygota</taxon>
        <taxon>Diptera</taxon>
        <taxon>Nematocera</taxon>
        <taxon>Chironomoidea</taxon>
        <taxon>Ceratopogonidae</taxon>
        <taxon>Ceratopogoninae</taxon>
        <taxon>Culicoides</taxon>
        <taxon>Monoculicoides</taxon>
    </lineage>
</organism>
<evidence type="ECO:0000256" key="7">
    <source>
        <dbReference type="ARBA" id="ARBA00023136"/>
    </source>
</evidence>
<evidence type="ECO:0000256" key="2">
    <source>
        <dbReference type="ARBA" id="ARBA00004922"/>
    </source>
</evidence>
<keyword evidence="6 9" id="KW-1133">Transmembrane helix</keyword>
<evidence type="ECO:0000313" key="10">
    <source>
        <dbReference type="EMBL" id="SSX05337.1"/>
    </source>
</evidence>
<evidence type="ECO:0000256" key="8">
    <source>
        <dbReference type="ARBA" id="ARBA00045912"/>
    </source>
</evidence>
<name>A0A336KLR0_CULSO</name>
<dbReference type="GO" id="GO:0034203">
    <property type="term" value="P:glycolipid translocation"/>
    <property type="evidence" value="ECO:0007669"/>
    <property type="project" value="TreeGrafter"/>
</dbReference>
<reference evidence="11" key="2">
    <citation type="submission" date="2018-07" db="EMBL/GenBank/DDBJ databases">
        <authorList>
            <person name="Quirk P.G."/>
            <person name="Krulwich T.A."/>
        </authorList>
    </citation>
    <scope>NUCLEOTIDE SEQUENCE</scope>
</reference>
<feature type="transmembrane region" description="Helical" evidence="9">
    <location>
        <begin position="89"/>
        <end position="110"/>
    </location>
</feature>
<feature type="transmembrane region" description="Helical" evidence="9">
    <location>
        <begin position="12"/>
        <end position="36"/>
    </location>
</feature>
<keyword evidence="7 9" id="KW-0472">Membrane</keyword>
<proteinExistence type="inferred from homology"/>
<feature type="transmembrane region" description="Helical" evidence="9">
    <location>
        <begin position="490"/>
        <end position="510"/>
    </location>
</feature>
<dbReference type="PANTHER" id="PTHR13117:SF5">
    <property type="entry name" value="PROTEIN RFT1 HOMOLOG"/>
    <property type="match status" value="1"/>
</dbReference>
<evidence type="ECO:0000256" key="1">
    <source>
        <dbReference type="ARBA" id="ARBA00004477"/>
    </source>
</evidence>
<reference evidence="10" key="1">
    <citation type="submission" date="2018-04" db="EMBL/GenBank/DDBJ databases">
        <authorList>
            <person name="Go L.Y."/>
            <person name="Mitchell J.A."/>
        </authorList>
    </citation>
    <scope>NUCLEOTIDE SEQUENCE</scope>
    <source>
        <tissue evidence="10">Whole organism</tissue>
    </source>
</reference>
<comment type="similarity">
    <text evidence="3 9">Belongs to the RFT1 family.</text>
</comment>
<evidence type="ECO:0000313" key="11">
    <source>
        <dbReference type="EMBL" id="SSX25698.1"/>
    </source>
</evidence>
<protein>
    <recommendedName>
        <fullName evidence="9">Protein RFT1 homolog</fullName>
    </recommendedName>
</protein>
<dbReference type="PANTHER" id="PTHR13117">
    <property type="entry name" value="ENDOPLASMIC RETICULUM MULTISPAN TRANSMEMBRANE PROTEIN-RELATED"/>
    <property type="match status" value="1"/>
</dbReference>
<feature type="transmembrane region" description="Helical" evidence="9">
    <location>
        <begin position="366"/>
        <end position="388"/>
    </location>
</feature>
<comment type="pathway">
    <text evidence="2">Protein modification; protein glycosylation.</text>
</comment>
<dbReference type="AlphaFoldDB" id="A0A336KLR0"/>
<dbReference type="Pfam" id="PF04506">
    <property type="entry name" value="Rft-1"/>
    <property type="match status" value="1"/>
</dbReference>
<comment type="function">
    <text evidence="8 9">Intramembrane glycolipid transporter that operates in the biosynthetic pathway of dolichol-linked oligosaccharides, the glycan precursors employed in protein asparagine (N)-glycosylation. The sequential addition of sugars to dolichol pyrophosphate produces dolichol-linked oligosaccharides containing fourteen sugars, including two GlcNAcs, nine mannoses and three glucoses. Once assembled, the oligosaccharide is transferred from the lipid to nascent proteins by oligosaccharyltransferases. The assembly of dolichol-linked oligosaccharides begins on the cytosolic side of the endoplasmic reticulum membrane and finishes in its lumen. RFT1 could mediate the translocation of the cytosolically oriented intermediate DolPP-GlcNAc2Man5, produced by ALG11, into the ER lumen where dolichol-linked oligosaccharides assembly continues. However, the intramembrane lipid transporter activity could not be confirmed in vitro.</text>
</comment>
<feature type="transmembrane region" description="Helical" evidence="9">
    <location>
        <begin position="400"/>
        <end position="422"/>
    </location>
</feature>
<sequence length="564" mass="64036">MARNILKTSLKSASFSIVFQILCRCISFTINAFIVRFVGRDVLGIMNVRLLLIESTLLFLSKESISRAALSSTTQHKNKSTWPQLINQMWITVPICILVSFPVLYIWLNWLSPVDDIYYNQYRFSCILMAFSCVFELTAEAPIFIGQVFCFVKLKVILDTLHIVTRSIVFVIMVVYDKELAICAFGIAQFTSALTIVVGNYAFFHYYIQRLHKYRELVKKSDDDKTKAIEEFGPYYDHMEDFPFTKVTQMIPCVWQDDQPRFNKDLQVLVLSFVKQGCLKQVLTEGEKYVMTVSPVLSFAQQATYDVVNNMGSLAARFIFRPIEDSCYFYYTQTIARDIPLTDQPRKKVLEAATVLSQVCRAVTSIGLLGLVFGQSYAGTILLLYGGADFVSGGLPEILLRWHCVAIVLLAINGVTEGYIFATKTSKEIDSYNYYMAIFSVTFLLLSYQLTNMFGPVGFILANICNMLFRIFYSVNYITKQYDTVQMKPLYGLLPGKLFATVLLTTGIICKFSESNILPQSIVYHLLIGTLCGCVAMIGWCYENRSLVQIGIDRVKSTSSEKED</sequence>
<feature type="transmembrane region" description="Helical" evidence="9">
    <location>
        <begin position="522"/>
        <end position="542"/>
    </location>
</feature>
<dbReference type="EMBL" id="UFQT01000609">
    <property type="protein sequence ID" value="SSX25698.1"/>
    <property type="molecule type" value="Genomic_DNA"/>
</dbReference>
<evidence type="ECO:0000256" key="6">
    <source>
        <dbReference type="ARBA" id="ARBA00022989"/>
    </source>
</evidence>
<evidence type="ECO:0000256" key="3">
    <source>
        <dbReference type="ARBA" id="ARBA00010288"/>
    </source>
</evidence>
<dbReference type="OMA" id="WPGKLFG"/>
<gene>
    <name evidence="10" type="primary">CSON012671</name>
</gene>
<feature type="transmembrane region" description="Helical" evidence="9">
    <location>
        <begin position="457"/>
        <end position="478"/>
    </location>
</feature>
<feature type="transmembrane region" description="Helical" evidence="9">
    <location>
        <begin position="182"/>
        <end position="204"/>
    </location>
</feature>
<accession>A0A336KLR0</accession>
<dbReference type="VEuPathDB" id="VectorBase:CSON012671"/>
<evidence type="ECO:0000256" key="5">
    <source>
        <dbReference type="ARBA" id="ARBA00022824"/>
    </source>
</evidence>
<evidence type="ECO:0000256" key="4">
    <source>
        <dbReference type="ARBA" id="ARBA00022692"/>
    </source>
</evidence>
<dbReference type="EMBL" id="UFQS01000609">
    <property type="protein sequence ID" value="SSX05337.1"/>
    <property type="molecule type" value="Genomic_DNA"/>
</dbReference>
<keyword evidence="4 9" id="KW-0812">Transmembrane</keyword>
<feature type="transmembrane region" description="Helical" evidence="9">
    <location>
        <begin position="122"/>
        <end position="144"/>
    </location>
</feature>
<dbReference type="GO" id="GO:0005789">
    <property type="term" value="C:endoplasmic reticulum membrane"/>
    <property type="evidence" value="ECO:0007669"/>
    <property type="project" value="UniProtKB-SubCell"/>
</dbReference>
<dbReference type="InterPro" id="IPR007594">
    <property type="entry name" value="RFT1"/>
</dbReference>
<feature type="transmembrane region" description="Helical" evidence="9">
    <location>
        <begin position="434"/>
        <end position="451"/>
    </location>
</feature>
<keyword evidence="5" id="KW-0256">Endoplasmic reticulum</keyword>
<evidence type="ECO:0000256" key="9">
    <source>
        <dbReference type="RuleBase" id="RU365067"/>
    </source>
</evidence>
<dbReference type="GO" id="GO:0006488">
    <property type="term" value="P:dolichol-linked oligosaccharide biosynthetic process"/>
    <property type="evidence" value="ECO:0007669"/>
    <property type="project" value="InterPro"/>
</dbReference>
<comment type="subcellular location">
    <subcellularLocation>
        <location evidence="1 9">Endoplasmic reticulum membrane</location>
        <topology evidence="1 9">Multi-pass membrane protein</topology>
    </subcellularLocation>
</comment>